<evidence type="ECO:0000256" key="5">
    <source>
        <dbReference type="ARBA" id="ARBA00010485"/>
    </source>
</evidence>
<comment type="caution">
    <text evidence="19">The sequence shown here is derived from an EMBL/GenBank/DDBJ whole genome shotgun (WGS) entry which is preliminary data.</text>
</comment>
<evidence type="ECO:0000256" key="15">
    <source>
        <dbReference type="ARBA" id="ARBA00023316"/>
    </source>
</evidence>
<dbReference type="Pfam" id="PF02873">
    <property type="entry name" value="MurB_C"/>
    <property type="match status" value="1"/>
</dbReference>
<dbReference type="AlphaFoldDB" id="A0A2G6KB01"/>
<proteinExistence type="inferred from homology"/>
<dbReference type="Gene3D" id="3.90.78.10">
    <property type="entry name" value="UDP-N-acetylenolpyruvoylglucosamine reductase, C-terminal domain"/>
    <property type="match status" value="1"/>
</dbReference>
<dbReference type="PANTHER" id="PTHR21071:SF4">
    <property type="entry name" value="UDP-N-ACETYLENOLPYRUVOYLGLUCOSAMINE REDUCTASE"/>
    <property type="match status" value="1"/>
</dbReference>
<feature type="active site" description="Proton donor" evidence="17">
    <location>
        <position position="232"/>
    </location>
</feature>
<dbReference type="GO" id="GO:0051301">
    <property type="term" value="P:cell division"/>
    <property type="evidence" value="ECO:0007669"/>
    <property type="project" value="UniProtKB-KW"/>
</dbReference>
<feature type="active site" evidence="17">
    <location>
        <position position="304"/>
    </location>
</feature>
<comment type="catalytic activity">
    <reaction evidence="16 17">
        <text>UDP-N-acetyl-alpha-D-muramate + NADP(+) = UDP-N-acetyl-3-O-(1-carboxyvinyl)-alpha-D-glucosamine + NADPH + H(+)</text>
        <dbReference type="Rhea" id="RHEA:12248"/>
        <dbReference type="ChEBI" id="CHEBI:15378"/>
        <dbReference type="ChEBI" id="CHEBI:57783"/>
        <dbReference type="ChEBI" id="CHEBI:58349"/>
        <dbReference type="ChEBI" id="CHEBI:68483"/>
        <dbReference type="ChEBI" id="CHEBI:70757"/>
        <dbReference type="EC" id="1.3.1.98"/>
    </reaction>
</comment>
<dbReference type="GO" id="GO:0008762">
    <property type="term" value="F:UDP-N-acetylmuramate dehydrogenase activity"/>
    <property type="evidence" value="ECO:0007669"/>
    <property type="project" value="UniProtKB-UniRule"/>
</dbReference>
<reference evidence="19 20" key="1">
    <citation type="submission" date="2017-10" db="EMBL/GenBank/DDBJ databases">
        <title>Novel microbial diversity and functional potential in the marine mammal oral microbiome.</title>
        <authorList>
            <person name="Dudek N.K."/>
            <person name="Sun C.L."/>
            <person name="Burstein D."/>
            <person name="Kantor R.S."/>
            <person name="Aliaga Goltsman D.S."/>
            <person name="Bik E.M."/>
            <person name="Thomas B.C."/>
            <person name="Banfield J.F."/>
            <person name="Relman D.A."/>
        </authorList>
    </citation>
    <scope>NUCLEOTIDE SEQUENCE [LARGE SCALE GENOMIC DNA]</scope>
    <source>
        <strain evidence="19">DOLJORAL78_61_10</strain>
    </source>
</reference>
<evidence type="ECO:0000313" key="20">
    <source>
        <dbReference type="Proteomes" id="UP000230914"/>
    </source>
</evidence>
<evidence type="ECO:0000259" key="18">
    <source>
        <dbReference type="PROSITE" id="PS51387"/>
    </source>
</evidence>
<comment type="pathway">
    <text evidence="4 17">Cell wall biogenesis; peptidoglycan biosynthesis.</text>
</comment>
<keyword evidence="12 17" id="KW-0573">Peptidoglycan synthesis</keyword>
<sequence>MIEWSDTFVTYFGDRLHRDHPLGALTTYKVGGPATWLIEVDSVDDLKVISDEVSRAGVEVFVIGRGSNVLVSDAGFEGLALRLGAGFETIELPELADRSPGDEVIVCAGGAVALPVLARRLAAHGIEGFEWGVGIPGSIGGAVKMNAGGHGSDMAAVLVDAEVFDLDQGQISTIGGGDLGLRFRGSALARSAVVVGVRLRLSVGEPSRSQTRVSEIVKWRREHQPGGQNCGSVFVNPEPGRVAAGALIDQIGLKGYRYRSAQVSPKHANFIQASESGSADDVKALMDQVRGQVVDQTGYLLRSEVRLVGFEGIDPWSFDDPEVAR</sequence>
<evidence type="ECO:0000256" key="10">
    <source>
        <dbReference type="ARBA" id="ARBA00022857"/>
    </source>
</evidence>
<evidence type="ECO:0000256" key="7">
    <source>
        <dbReference type="ARBA" id="ARBA00022618"/>
    </source>
</evidence>
<organism evidence="19 20">
    <name type="scientific">Ilumatobacter coccineus</name>
    <dbReference type="NCBI Taxonomy" id="467094"/>
    <lineage>
        <taxon>Bacteria</taxon>
        <taxon>Bacillati</taxon>
        <taxon>Actinomycetota</taxon>
        <taxon>Acidimicrobiia</taxon>
        <taxon>Acidimicrobiales</taxon>
        <taxon>Ilumatobacteraceae</taxon>
        <taxon>Ilumatobacter</taxon>
    </lineage>
</organism>
<keyword evidence="10 17" id="KW-0521">NADP</keyword>
<comment type="function">
    <text evidence="2 17">Cell wall formation.</text>
</comment>
<keyword evidence="8 17" id="KW-0285">Flavoprotein</keyword>
<keyword evidence="6 17" id="KW-0963">Cytoplasm</keyword>
<keyword evidence="9 17" id="KW-0274">FAD</keyword>
<dbReference type="InterPro" id="IPR003170">
    <property type="entry name" value="MurB"/>
</dbReference>
<evidence type="ECO:0000256" key="6">
    <source>
        <dbReference type="ARBA" id="ARBA00022490"/>
    </source>
</evidence>
<dbReference type="Gene3D" id="3.30.465.10">
    <property type="match status" value="1"/>
</dbReference>
<dbReference type="SUPFAM" id="SSF56176">
    <property type="entry name" value="FAD-binding/transporter-associated domain-like"/>
    <property type="match status" value="1"/>
</dbReference>
<feature type="active site" evidence="17">
    <location>
        <position position="184"/>
    </location>
</feature>
<dbReference type="InterPro" id="IPR036318">
    <property type="entry name" value="FAD-bd_PCMH-like_sf"/>
</dbReference>
<evidence type="ECO:0000256" key="14">
    <source>
        <dbReference type="ARBA" id="ARBA00023306"/>
    </source>
</evidence>
<dbReference type="Proteomes" id="UP000230914">
    <property type="component" value="Unassembled WGS sequence"/>
</dbReference>
<dbReference type="InterPro" id="IPR016166">
    <property type="entry name" value="FAD-bd_PCMH"/>
</dbReference>
<accession>A0A2G6KB01</accession>
<dbReference type="PANTHER" id="PTHR21071">
    <property type="entry name" value="UDP-N-ACETYLENOLPYRUVOYLGLUCOSAMINE REDUCTASE"/>
    <property type="match status" value="1"/>
</dbReference>
<dbReference type="Gene3D" id="3.30.43.10">
    <property type="entry name" value="Uridine Diphospho-n-acetylenolpyruvylglucosamine Reductase, domain 2"/>
    <property type="match status" value="1"/>
</dbReference>
<comment type="cofactor">
    <cofactor evidence="1 17">
        <name>FAD</name>
        <dbReference type="ChEBI" id="CHEBI:57692"/>
    </cofactor>
</comment>
<dbReference type="EC" id="1.3.1.98" evidence="17"/>
<evidence type="ECO:0000256" key="16">
    <source>
        <dbReference type="ARBA" id="ARBA00048914"/>
    </source>
</evidence>
<dbReference type="SUPFAM" id="SSF56194">
    <property type="entry name" value="Uridine diphospho-N-Acetylenolpyruvylglucosamine reductase, MurB, C-terminal domain"/>
    <property type="match status" value="1"/>
</dbReference>
<evidence type="ECO:0000256" key="9">
    <source>
        <dbReference type="ARBA" id="ARBA00022827"/>
    </source>
</evidence>
<evidence type="ECO:0000256" key="17">
    <source>
        <dbReference type="HAMAP-Rule" id="MF_00037"/>
    </source>
</evidence>
<dbReference type="NCBIfam" id="TIGR00179">
    <property type="entry name" value="murB"/>
    <property type="match status" value="1"/>
</dbReference>
<keyword evidence="11 17" id="KW-0133">Cell shape</keyword>
<keyword evidence="15 17" id="KW-0961">Cell wall biogenesis/degradation</keyword>
<feature type="domain" description="FAD-binding PCMH-type" evidence="18">
    <location>
        <begin position="29"/>
        <end position="204"/>
    </location>
</feature>
<evidence type="ECO:0000256" key="2">
    <source>
        <dbReference type="ARBA" id="ARBA00003921"/>
    </source>
</evidence>
<dbReference type="PROSITE" id="PS51387">
    <property type="entry name" value="FAD_PCMH"/>
    <property type="match status" value="1"/>
</dbReference>
<dbReference type="InterPro" id="IPR016167">
    <property type="entry name" value="FAD-bd_PCMH_sub1"/>
</dbReference>
<name>A0A2G6KB01_9ACTN</name>
<comment type="subcellular location">
    <subcellularLocation>
        <location evidence="3 17">Cytoplasm</location>
    </subcellularLocation>
</comment>
<dbReference type="Pfam" id="PF01565">
    <property type="entry name" value="FAD_binding_4"/>
    <property type="match status" value="1"/>
</dbReference>
<keyword evidence="7 17" id="KW-0132">Cell division</keyword>
<dbReference type="GO" id="GO:0009252">
    <property type="term" value="P:peptidoglycan biosynthetic process"/>
    <property type="evidence" value="ECO:0007669"/>
    <property type="project" value="UniProtKB-UniRule"/>
</dbReference>
<dbReference type="InterPro" id="IPR011601">
    <property type="entry name" value="MurB_C"/>
</dbReference>
<dbReference type="HAMAP" id="MF_00037">
    <property type="entry name" value="MurB"/>
    <property type="match status" value="1"/>
</dbReference>
<evidence type="ECO:0000256" key="12">
    <source>
        <dbReference type="ARBA" id="ARBA00022984"/>
    </source>
</evidence>
<dbReference type="InterPro" id="IPR006094">
    <property type="entry name" value="Oxid_FAD_bind_N"/>
</dbReference>
<dbReference type="EMBL" id="PDSL01000041">
    <property type="protein sequence ID" value="PIE32843.1"/>
    <property type="molecule type" value="Genomic_DNA"/>
</dbReference>
<gene>
    <name evidence="17 19" type="primary">murB</name>
    <name evidence="19" type="ORF">CSA55_02805</name>
</gene>
<protein>
    <recommendedName>
        <fullName evidence="17">UDP-N-acetylenolpyruvoylglucosamine reductase</fullName>
        <ecNumber evidence="17">1.3.1.98</ecNumber>
    </recommendedName>
    <alternativeName>
        <fullName evidence="17">UDP-N-acetylmuramate dehydrogenase</fullName>
    </alternativeName>
</protein>
<dbReference type="GO" id="GO:0008360">
    <property type="term" value="P:regulation of cell shape"/>
    <property type="evidence" value="ECO:0007669"/>
    <property type="project" value="UniProtKB-KW"/>
</dbReference>
<evidence type="ECO:0000256" key="3">
    <source>
        <dbReference type="ARBA" id="ARBA00004496"/>
    </source>
</evidence>
<comment type="similarity">
    <text evidence="5 17">Belongs to the MurB family.</text>
</comment>
<dbReference type="GO" id="GO:0005829">
    <property type="term" value="C:cytosol"/>
    <property type="evidence" value="ECO:0007669"/>
    <property type="project" value="TreeGrafter"/>
</dbReference>
<evidence type="ECO:0000313" key="19">
    <source>
        <dbReference type="EMBL" id="PIE32843.1"/>
    </source>
</evidence>
<keyword evidence="14 17" id="KW-0131">Cell cycle</keyword>
<dbReference type="GO" id="GO:0071555">
    <property type="term" value="P:cell wall organization"/>
    <property type="evidence" value="ECO:0007669"/>
    <property type="project" value="UniProtKB-KW"/>
</dbReference>
<keyword evidence="13 17" id="KW-0560">Oxidoreductase</keyword>
<dbReference type="UniPathway" id="UPA00219"/>
<evidence type="ECO:0000256" key="13">
    <source>
        <dbReference type="ARBA" id="ARBA00023002"/>
    </source>
</evidence>
<dbReference type="GO" id="GO:0071949">
    <property type="term" value="F:FAD binding"/>
    <property type="evidence" value="ECO:0007669"/>
    <property type="project" value="InterPro"/>
</dbReference>
<dbReference type="InterPro" id="IPR036635">
    <property type="entry name" value="MurB_C_sf"/>
</dbReference>
<evidence type="ECO:0000256" key="11">
    <source>
        <dbReference type="ARBA" id="ARBA00022960"/>
    </source>
</evidence>
<evidence type="ECO:0000256" key="1">
    <source>
        <dbReference type="ARBA" id="ARBA00001974"/>
    </source>
</evidence>
<dbReference type="InterPro" id="IPR016169">
    <property type="entry name" value="FAD-bd_PCMH_sub2"/>
</dbReference>
<evidence type="ECO:0000256" key="8">
    <source>
        <dbReference type="ARBA" id="ARBA00022630"/>
    </source>
</evidence>
<evidence type="ECO:0000256" key="4">
    <source>
        <dbReference type="ARBA" id="ARBA00004752"/>
    </source>
</evidence>